<sequence length="40" mass="4452">MTGEQKLRGIDEGLERIKAILRELIAELDAEIAAQKADDQ</sequence>
<comment type="caution">
    <text evidence="1">The sequence shown here is derived from an EMBL/GenBank/DDBJ whole genome shotgun (WGS) entry which is preliminary data.</text>
</comment>
<dbReference type="Proteomes" id="UP000555407">
    <property type="component" value="Unassembled WGS sequence"/>
</dbReference>
<dbReference type="RefSeq" id="WP_272954825.1">
    <property type="nucleotide sequence ID" value="NZ_JAASRO010000001.1"/>
</dbReference>
<protein>
    <submittedName>
        <fullName evidence="1">Uncharacterized protein</fullName>
    </submittedName>
</protein>
<evidence type="ECO:0000313" key="2">
    <source>
        <dbReference type="Proteomes" id="UP000555407"/>
    </source>
</evidence>
<organism evidence="1 2">
    <name type="scientific">Kribbella shirazensis</name>
    <dbReference type="NCBI Taxonomy" id="1105143"/>
    <lineage>
        <taxon>Bacteria</taxon>
        <taxon>Bacillati</taxon>
        <taxon>Actinomycetota</taxon>
        <taxon>Actinomycetes</taxon>
        <taxon>Propionibacteriales</taxon>
        <taxon>Kribbellaceae</taxon>
        <taxon>Kribbella</taxon>
    </lineage>
</organism>
<keyword evidence="2" id="KW-1185">Reference proteome</keyword>
<gene>
    <name evidence="1" type="ORF">BJY22_003626</name>
</gene>
<dbReference type="AlphaFoldDB" id="A0A7X5VB18"/>
<accession>A0A7X5VB18</accession>
<proteinExistence type="predicted"/>
<name>A0A7X5VB18_9ACTN</name>
<dbReference type="EMBL" id="JAASRO010000001">
    <property type="protein sequence ID" value="NIK57909.1"/>
    <property type="molecule type" value="Genomic_DNA"/>
</dbReference>
<evidence type="ECO:0000313" key="1">
    <source>
        <dbReference type="EMBL" id="NIK57909.1"/>
    </source>
</evidence>
<reference evidence="1 2" key="1">
    <citation type="submission" date="2020-03" db="EMBL/GenBank/DDBJ databases">
        <title>Sequencing the genomes of 1000 actinobacteria strains.</title>
        <authorList>
            <person name="Klenk H.-P."/>
        </authorList>
    </citation>
    <scope>NUCLEOTIDE SEQUENCE [LARGE SCALE GENOMIC DNA]</scope>
    <source>
        <strain evidence="1 2">DSM 45490</strain>
    </source>
</reference>